<dbReference type="InterPro" id="IPR000086">
    <property type="entry name" value="NUDIX_hydrolase_dom"/>
</dbReference>
<dbReference type="CDD" id="cd04692">
    <property type="entry name" value="NUDIX_Hydrolase"/>
    <property type="match status" value="1"/>
</dbReference>
<evidence type="ECO:0000313" key="2">
    <source>
        <dbReference type="EMBL" id="KKS46536.1"/>
    </source>
</evidence>
<gene>
    <name evidence="2" type="ORF">UV09_C0016G0026</name>
</gene>
<feature type="domain" description="Nudix hydrolase" evidence="1">
    <location>
        <begin position="37"/>
        <end position="164"/>
    </location>
</feature>
<dbReference type="InterPro" id="IPR015797">
    <property type="entry name" value="NUDIX_hydrolase-like_dom_sf"/>
</dbReference>
<dbReference type="Pfam" id="PF00293">
    <property type="entry name" value="NUDIX"/>
    <property type="match status" value="1"/>
</dbReference>
<protein>
    <submittedName>
        <fullName evidence="2">NUDIX hydrolase</fullName>
    </submittedName>
</protein>
<dbReference type="GO" id="GO:0004452">
    <property type="term" value="F:isopentenyl-diphosphate delta-isomerase activity"/>
    <property type="evidence" value="ECO:0007669"/>
    <property type="project" value="TreeGrafter"/>
</dbReference>
<accession>A0A0G1BJS0</accession>
<dbReference type="PROSITE" id="PS51462">
    <property type="entry name" value="NUDIX"/>
    <property type="match status" value="1"/>
</dbReference>
<name>A0A0G1BJS0_9BACT</name>
<dbReference type="PANTHER" id="PTHR10885:SF20">
    <property type="entry name" value="NUDIX HYDROLASE DOMAIN-CONTAINING PROTEIN"/>
    <property type="match status" value="1"/>
</dbReference>
<dbReference type="AlphaFoldDB" id="A0A0G1BJS0"/>
<organism evidence="2 3">
    <name type="scientific">Candidatus Gottesmanbacteria bacterium GW2011_GWA2_42_18</name>
    <dbReference type="NCBI Taxonomy" id="1618442"/>
    <lineage>
        <taxon>Bacteria</taxon>
        <taxon>Candidatus Gottesmaniibacteriota</taxon>
    </lineage>
</organism>
<evidence type="ECO:0000259" key="1">
    <source>
        <dbReference type="PROSITE" id="PS51462"/>
    </source>
</evidence>
<keyword evidence="2" id="KW-0378">Hydrolase</keyword>
<dbReference type="GO" id="GO:0005737">
    <property type="term" value="C:cytoplasm"/>
    <property type="evidence" value="ECO:0007669"/>
    <property type="project" value="TreeGrafter"/>
</dbReference>
<reference evidence="2 3" key="1">
    <citation type="journal article" date="2015" name="Nature">
        <title>rRNA introns, odd ribosomes, and small enigmatic genomes across a large radiation of phyla.</title>
        <authorList>
            <person name="Brown C.T."/>
            <person name="Hug L.A."/>
            <person name="Thomas B.C."/>
            <person name="Sharon I."/>
            <person name="Castelle C.J."/>
            <person name="Singh A."/>
            <person name="Wilkins M.J."/>
            <person name="Williams K.H."/>
            <person name="Banfield J.F."/>
        </authorList>
    </citation>
    <scope>NUCLEOTIDE SEQUENCE [LARGE SCALE GENOMIC DNA]</scope>
</reference>
<dbReference type="GO" id="GO:0009240">
    <property type="term" value="P:isopentenyl diphosphate biosynthetic process"/>
    <property type="evidence" value="ECO:0007669"/>
    <property type="project" value="TreeGrafter"/>
</dbReference>
<dbReference type="PANTHER" id="PTHR10885">
    <property type="entry name" value="ISOPENTENYL-DIPHOSPHATE DELTA-ISOMERASE"/>
    <property type="match status" value="1"/>
</dbReference>
<proteinExistence type="predicted"/>
<dbReference type="EMBL" id="LCDD01000016">
    <property type="protein sequence ID" value="KKS46536.1"/>
    <property type="molecule type" value="Genomic_DNA"/>
</dbReference>
<comment type="caution">
    <text evidence="2">The sequence shown here is derived from an EMBL/GenBank/DDBJ whole genome shotgun (WGS) entry which is preliminary data.</text>
</comment>
<sequence length="173" mass="19509">MPSDLTDYQDELFDIVDENDKVIGQATRRDVHQNPKLIHRSIGIVIYSTDKRIFLQQRSMGKDTDQGKWTISCSGHVGSGDSYKKAAERELQEELGIKIPLSQLAKYLVRSPQETEMTVLFTAVSDGPFSLATEEITGGKFMGKKELELELKMGRIELSFSGKRALEKIGWLK</sequence>
<dbReference type="Proteomes" id="UP000034320">
    <property type="component" value="Unassembled WGS sequence"/>
</dbReference>
<evidence type="ECO:0000313" key="3">
    <source>
        <dbReference type="Proteomes" id="UP000034320"/>
    </source>
</evidence>
<dbReference type="GO" id="GO:0016787">
    <property type="term" value="F:hydrolase activity"/>
    <property type="evidence" value="ECO:0007669"/>
    <property type="project" value="UniProtKB-KW"/>
</dbReference>
<dbReference type="SUPFAM" id="SSF55811">
    <property type="entry name" value="Nudix"/>
    <property type="match status" value="1"/>
</dbReference>
<dbReference type="Gene3D" id="3.90.79.10">
    <property type="entry name" value="Nucleoside Triphosphate Pyrophosphohydrolase"/>
    <property type="match status" value="1"/>
</dbReference>